<dbReference type="InterPro" id="IPR005801">
    <property type="entry name" value="ADC_synthase"/>
</dbReference>
<sequence length="568" mass="64200">MYPQLDEVIRLSQQYNVIPVAETMMADTETPIRLFQRLRNEPYAFLLESVEGGVQWARYSFIGTDPFLLLQGKNGRLRLIEHGHITEVRERPIEMMKKLMYKYRSPAIEGLPPMTGGAIGCFGYDLVQQYERLPRHKYDTLQMDDIRFMFCDQLVAFDHVKQQIQFIVNIHVDPDSSKDMIRYRYERARQKLRGLQMKLTAPLASSTRPVQQASASSAGEEVLRGVRSSETKESFIAKVNRAKEYIRSGDIFQVVLSQRFERQTQADPLDVYRVLRMTNPSPYMYVLKSEDDTIVGTSPEMLVRIKDDRVETRPIAGTRPRGASEEEDAAFEADLMQDEKERAEHVMLVDLGRNDLGRVCEFGTVRCDTYMNVERYSHVMHIVSNVSGKLRKNKDFFDAFLSCLPAGTLSGAPKIRAMEIIAELEEESRGIYGGAIGYLGFNGNMDSCITIRTIVFREGLAYVQAGAGVVWDSIPENEYEETINKAKALLLAIRMTEEMFGSNSSSSRSAGSAPQDRSADESLCTSTTEQTVIISTTGDATMLPANWDYYIGTEERAASLPVAEGRNL</sequence>
<evidence type="ECO:0000256" key="4">
    <source>
        <dbReference type="ARBA" id="ARBA00011575"/>
    </source>
</evidence>
<dbReference type="InterPro" id="IPR015890">
    <property type="entry name" value="Chorismate_C"/>
</dbReference>
<comment type="pathway">
    <text evidence="2 15">Amino-acid biosynthesis; L-tryptophan biosynthesis; L-tryptophan from chorismate: step 1/5.</text>
</comment>
<evidence type="ECO:0000259" key="18">
    <source>
        <dbReference type="Pfam" id="PF04715"/>
    </source>
</evidence>
<keyword evidence="10 15" id="KW-0460">Magnesium</keyword>
<feature type="domain" description="Chorismate-utilising enzyme C-terminal" evidence="17">
    <location>
        <begin position="232"/>
        <end position="485"/>
    </location>
</feature>
<dbReference type="PANTHER" id="PTHR11236:SF48">
    <property type="entry name" value="ISOCHORISMATE SYNTHASE MENF"/>
    <property type="match status" value="1"/>
</dbReference>
<evidence type="ECO:0000313" key="20">
    <source>
        <dbReference type="Proteomes" id="UP000552038"/>
    </source>
</evidence>
<dbReference type="PANTHER" id="PTHR11236">
    <property type="entry name" value="AMINOBENZOATE/ANTHRANILATE SYNTHASE"/>
    <property type="match status" value="1"/>
</dbReference>
<comment type="caution">
    <text evidence="19">The sequence shown here is derived from an EMBL/GenBank/DDBJ whole genome shotgun (WGS) entry which is preliminary data.</text>
</comment>
<dbReference type="SUPFAM" id="SSF56322">
    <property type="entry name" value="ADC synthase"/>
    <property type="match status" value="1"/>
</dbReference>
<reference evidence="19 20" key="1">
    <citation type="submission" date="2020-05" db="EMBL/GenBank/DDBJ databases">
        <title>Whole genome sequencing and identification of novel metabolites from Paenibacillus alvei strain JR949.</title>
        <authorList>
            <person name="Rajendhran J."/>
            <person name="Sree Pranav P."/>
            <person name="Mahalakshmi B."/>
            <person name="Karthikeyan R."/>
        </authorList>
    </citation>
    <scope>NUCLEOTIDE SEQUENCE [LARGE SCALE GENOMIC DNA]</scope>
    <source>
        <strain evidence="19 20">JR949</strain>
    </source>
</reference>
<dbReference type="GO" id="GO:0046872">
    <property type="term" value="F:metal ion binding"/>
    <property type="evidence" value="ECO:0007669"/>
    <property type="project" value="UniProtKB-KW"/>
</dbReference>
<keyword evidence="12 15" id="KW-0456">Lyase</keyword>
<evidence type="ECO:0000256" key="8">
    <source>
        <dbReference type="ARBA" id="ARBA00022723"/>
    </source>
</evidence>
<dbReference type="InterPro" id="IPR019999">
    <property type="entry name" value="Anth_synth_I-like"/>
</dbReference>
<name>A0AAP6ZQY4_PAEAL</name>
<comment type="function">
    <text evidence="13 15">Part of a heterotetrameric complex that catalyzes the two-step biosynthesis of anthranilate, an intermediate in the biosynthesis of L-tryptophan. In the first step, the glutamine-binding beta subunit (TrpG) of anthranilate synthase (AS) provides the glutamine amidotransferase activity which generates ammonia as a substrate that, along with chorismate, is used in the second step, catalyzed by the large alpha subunit of AS (TrpE) to produce anthranilate. In the absence of TrpG, TrpE can synthesize anthranilate directly from chorismate and high concentrations of ammonia.</text>
</comment>
<dbReference type="RefSeq" id="WP_171414332.1">
    <property type="nucleotide sequence ID" value="NZ_JABFOR010000001.1"/>
</dbReference>
<dbReference type="EC" id="4.1.3.27" evidence="5 15"/>
<comment type="similarity">
    <text evidence="3 15">Belongs to the anthranilate synthase component I family.</text>
</comment>
<gene>
    <name evidence="15 19" type="primary">trpE</name>
    <name evidence="19" type="ORF">HMI46_00505</name>
</gene>
<keyword evidence="8 15" id="KW-0479">Metal-binding</keyword>
<dbReference type="EMBL" id="JABFOR010000001">
    <property type="protein sequence ID" value="NOJ69033.1"/>
    <property type="molecule type" value="Genomic_DNA"/>
</dbReference>
<dbReference type="AlphaFoldDB" id="A0AAP6ZQY4"/>
<feature type="compositionally biased region" description="Low complexity" evidence="16">
    <location>
        <begin position="501"/>
        <end position="513"/>
    </location>
</feature>
<dbReference type="GO" id="GO:0000162">
    <property type="term" value="P:L-tryptophan biosynthetic process"/>
    <property type="evidence" value="ECO:0007669"/>
    <property type="project" value="UniProtKB-KW"/>
</dbReference>
<evidence type="ECO:0000313" key="19">
    <source>
        <dbReference type="EMBL" id="NOJ69033.1"/>
    </source>
</evidence>
<evidence type="ECO:0000256" key="12">
    <source>
        <dbReference type="ARBA" id="ARBA00023239"/>
    </source>
</evidence>
<evidence type="ECO:0000256" key="11">
    <source>
        <dbReference type="ARBA" id="ARBA00023141"/>
    </source>
</evidence>
<comment type="catalytic activity">
    <reaction evidence="14 15">
        <text>chorismate + L-glutamine = anthranilate + pyruvate + L-glutamate + H(+)</text>
        <dbReference type="Rhea" id="RHEA:21732"/>
        <dbReference type="ChEBI" id="CHEBI:15361"/>
        <dbReference type="ChEBI" id="CHEBI:15378"/>
        <dbReference type="ChEBI" id="CHEBI:16567"/>
        <dbReference type="ChEBI" id="CHEBI:29748"/>
        <dbReference type="ChEBI" id="CHEBI:29985"/>
        <dbReference type="ChEBI" id="CHEBI:58359"/>
        <dbReference type="EC" id="4.1.3.27"/>
    </reaction>
</comment>
<keyword evidence="9 15" id="KW-0822">Tryptophan biosynthesis</keyword>
<organism evidence="19 20">
    <name type="scientific">Paenibacillus alvei</name>
    <name type="common">Bacillus alvei</name>
    <dbReference type="NCBI Taxonomy" id="44250"/>
    <lineage>
        <taxon>Bacteria</taxon>
        <taxon>Bacillati</taxon>
        <taxon>Bacillota</taxon>
        <taxon>Bacilli</taxon>
        <taxon>Bacillales</taxon>
        <taxon>Paenibacillaceae</taxon>
        <taxon>Paenibacillus</taxon>
    </lineage>
</organism>
<evidence type="ECO:0000256" key="2">
    <source>
        <dbReference type="ARBA" id="ARBA00004873"/>
    </source>
</evidence>
<evidence type="ECO:0000256" key="1">
    <source>
        <dbReference type="ARBA" id="ARBA00001946"/>
    </source>
</evidence>
<evidence type="ECO:0000256" key="5">
    <source>
        <dbReference type="ARBA" id="ARBA00012266"/>
    </source>
</evidence>
<keyword evidence="11 15" id="KW-0057">Aromatic amino acid biosynthesis</keyword>
<keyword evidence="7 15" id="KW-0028">Amino-acid biosynthesis</keyword>
<evidence type="ECO:0000259" key="17">
    <source>
        <dbReference type="Pfam" id="PF00425"/>
    </source>
</evidence>
<dbReference type="PRINTS" id="PR00095">
    <property type="entry name" value="ANTSNTHASEI"/>
</dbReference>
<dbReference type="NCBIfam" id="TIGR00564">
    <property type="entry name" value="trpE_most"/>
    <property type="match status" value="1"/>
</dbReference>
<evidence type="ECO:0000256" key="16">
    <source>
        <dbReference type="SAM" id="MobiDB-lite"/>
    </source>
</evidence>
<proteinExistence type="inferred from homology"/>
<feature type="domain" description="Anthranilate synthase component I N-terminal" evidence="18">
    <location>
        <begin position="27"/>
        <end position="164"/>
    </location>
</feature>
<dbReference type="Pfam" id="PF00425">
    <property type="entry name" value="Chorismate_bind"/>
    <property type="match status" value="1"/>
</dbReference>
<evidence type="ECO:0000256" key="6">
    <source>
        <dbReference type="ARBA" id="ARBA00020653"/>
    </source>
</evidence>
<evidence type="ECO:0000256" key="10">
    <source>
        <dbReference type="ARBA" id="ARBA00022842"/>
    </source>
</evidence>
<protein>
    <recommendedName>
        <fullName evidence="6 15">Anthranilate synthase component 1</fullName>
        <ecNumber evidence="5 15">4.1.3.27</ecNumber>
    </recommendedName>
</protein>
<dbReference type="Proteomes" id="UP000552038">
    <property type="component" value="Unassembled WGS sequence"/>
</dbReference>
<evidence type="ECO:0000256" key="13">
    <source>
        <dbReference type="ARBA" id="ARBA00025634"/>
    </source>
</evidence>
<comment type="subunit">
    <text evidence="4 15">Heterotetramer consisting of two non-identical subunits: a beta subunit (TrpG) and a large alpha subunit (TrpE).</text>
</comment>
<dbReference type="InterPro" id="IPR006805">
    <property type="entry name" value="Anth_synth_I_N"/>
</dbReference>
<comment type="cofactor">
    <cofactor evidence="1 15">
        <name>Mg(2+)</name>
        <dbReference type="ChEBI" id="CHEBI:18420"/>
    </cofactor>
</comment>
<evidence type="ECO:0000256" key="7">
    <source>
        <dbReference type="ARBA" id="ARBA00022605"/>
    </source>
</evidence>
<feature type="region of interest" description="Disordered" evidence="16">
    <location>
        <begin position="501"/>
        <end position="526"/>
    </location>
</feature>
<evidence type="ECO:0000256" key="9">
    <source>
        <dbReference type="ARBA" id="ARBA00022822"/>
    </source>
</evidence>
<accession>A0AAP6ZQY4</accession>
<dbReference type="GO" id="GO:0004049">
    <property type="term" value="F:anthranilate synthase activity"/>
    <property type="evidence" value="ECO:0007669"/>
    <property type="project" value="UniProtKB-EC"/>
</dbReference>
<evidence type="ECO:0000256" key="14">
    <source>
        <dbReference type="ARBA" id="ARBA00047683"/>
    </source>
</evidence>
<evidence type="ECO:0000256" key="15">
    <source>
        <dbReference type="RuleBase" id="RU364045"/>
    </source>
</evidence>
<dbReference type="InterPro" id="IPR005256">
    <property type="entry name" value="Anth_synth_I_PabB"/>
</dbReference>
<dbReference type="Pfam" id="PF04715">
    <property type="entry name" value="Anth_synt_I_N"/>
    <property type="match status" value="1"/>
</dbReference>
<dbReference type="Gene3D" id="3.60.120.10">
    <property type="entry name" value="Anthranilate synthase"/>
    <property type="match status" value="1"/>
</dbReference>
<evidence type="ECO:0000256" key="3">
    <source>
        <dbReference type="ARBA" id="ARBA00009562"/>
    </source>
</evidence>